<evidence type="ECO:0000256" key="3">
    <source>
        <dbReference type="ARBA" id="ARBA00008628"/>
    </source>
</evidence>
<evidence type="ECO:0000256" key="6">
    <source>
        <dbReference type="ARBA" id="ARBA00023136"/>
    </source>
</evidence>
<evidence type="ECO:0000256" key="5">
    <source>
        <dbReference type="ARBA" id="ARBA00023034"/>
    </source>
</evidence>
<protein>
    <recommendedName>
        <fullName evidence="13">Vps53 N-terminal domain-containing protein</fullName>
    </recommendedName>
</protein>
<comment type="subcellular location">
    <subcellularLocation>
        <location evidence="2">Endosome membrane</location>
        <topology evidence="2">Peripheral membrane protein</topology>
    </subcellularLocation>
    <subcellularLocation>
        <location evidence="1">Golgi apparatus</location>
        <location evidence="1">trans-Golgi network membrane</location>
        <topology evidence="1">Peripheral membrane protein</topology>
    </subcellularLocation>
</comment>
<dbReference type="AlphaFoldDB" id="A0A6U9WHU3"/>
<evidence type="ECO:0000256" key="8">
    <source>
        <dbReference type="SAM" id="MobiDB-lite"/>
    </source>
</evidence>
<evidence type="ECO:0000313" key="12">
    <source>
        <dbReference type="EMBL" id="CAE0710726.1"/>
    </source>
</evidence>
<organism evidence="12">
    <name type="scientific">Pseudo-nitzschia australis</name>
    <dbReference type="NCBI Taxonomy" id="44445"/>
    <lineage>
        <taxon>Eukaryota</taxon>
        <taxon>Sar</taxon>
        <taxon>Stramenopiles</taxon>
        <taxon>Ochrophyta</taxon>
        <taxon>Bacillariophyta</taxon>
        <taxon>Bacillariophyceae</taxon>
        <taxon>Bacillariophycidae</taxon>
        <taxon>Bacillariales</taxon>
        <taxon>Bacillariaceae</taxon>
        <taxon>Pseudo-nitzschia</taxon>
    </lineage>
</organism>
<dbReference type="GO" id="GO:0042147">
    <property type="term" value="P:retrograde transport, endosome to Golgi"/>
    <property type="evidence" value="ECO:0007669"/>
    <property type="project" value="InterPro"/>
</dbReference>
<accession>A0A6U9WHU3</accession>
<feature type="region of interest" description="Disordered" evidence="8">
    <location>
        <begin position="467"/>
        <end position="517"/>
    </location>
</feature>
<evidence type="ECO:0000256" key="2">
    <source>
        <dbReference type="ARBA" id="ARBA00004481"/>
    </source>
</evidence>
<dbReference type="EMBL" id="HBIX01004381">
    <property type="protein sequence ID" value="CAE0710725.1"/>
    <property type="molecule type" value="Transcribed_RNA"/>
</dbReference>
<evidence type="ECO:0000259" key="9">
    <source>
        <dbReference type="Pfam" id="PF04100"/>
    </source>
</evidence>
<keyword evidence="5" id="KW-0333">Golgi apparatus</keyword>
<evidence type="ECO:0000313" key="11">
    <source>
        <dbReference type="EMBL" id="CAE0710725.1"/>
    </source>
</evidence>
<keyword evidence="6" id="KW-0472">Membrane</keyword>
<gene>
    <name evidence="11" type="ORF">PAUS00366_LOCUS3452</name>
    <name evidence="12" type="ORF">PAUS00366_LOCUS3453</name>
</gene>
<dbReference type="InterPro" id="IPR031745">
    <property type="entry name" value="Vps53_C"/>
</dbReference>
<keyword evidence="4" id="KW-0967">Endosome</keyword>
<evidence type="ECO:0000259" key="10">
    <source>
        <dbReference type="Pfam" id="PF16854"/>
    </source>
</evidence>
<dbReference type="EMBL" id="HBIX01004382">
    <property type="protein sequence ID" value="CAE0710726.1"/>
    <property type="molecule type" value="Transcribed_RNA"/>
</dbReference>
<dbReference type="GO" id="GO:0010008">
    <property type="term" value="C:endosome membrane"/>
    <property type="evidence" value="ECO:0007669"/>
    <property type="project" value="UniProtKB-SubCell"/>
</dbReference>
<name>A0A6U9WHU3_9STRA</name>
<evidence type="ECO:0000256" key="1">
    <source>
        <dbReference type="ARBA" id="ARBA00004150"/>
    </source>
</evidence>
<dbReference type="GO" id="GO:0000938">
    <property type="term" value="C:GARP complex"/>
    <property type="evidence" value="ECO:0007669"/>
    <property type="project" value="InterPro"/>
</dbReference>
<reference evidence="12" key="1">
    <citation type="submission" date="2021-01" db="EMBL/GenBank/DDBJ databases">
        <authorList>
            <person name="Corre E."/>
            <person name="Pelletier E."/>
            <person name="Niang G."/>
            <person name="Scheremetjew M."/>
            <person name="Finn R."/>
            <person name="Kale V."/>
            <person name="Holt S."/>
            <person name="Cochrane G."/>
            <person name="Meng A."/>
            <person name="Brown T."/>
            <person name="Cohen L."/>
        </authorList>
    </citation>
    <scope>NUCLEOTIDE SEQUENCE</scope>
    <source>
        <strain evidence="12">10249 10 AB</strain>
    </source>
</reference>
<feature type="domain" description="Vps53 N-terminal" evidence="9">
    <location>
        <begin position="371"/>
        <end position="553"/>
    </location>
</feature>
<feature type="coiled-coil region" evidence="7">
    <location>
        <begin position="85"/>
        <end position="144"/>
    </location>
</feature>
<sequence length="955" mass="108011">MKSTTGTERKPPAPPIEKGVRVIIPPLSSATTTVALSRNLTQLLDAFDTYVSNRRSSGTHPDPIDFINQHYSRESLLVAQLPEIRDAISERMNRLDDRISNALQRQSESAEATQRHVQDAKVNVASLEKRIRQVQTKASQSEKTVREITKDMKRLDCAKRHLQRTITTLKRLHMLIHAVEGLRQSCLLQPHPDYKSASHLVDATRLLLKHFASYTHKVEPLRLLSNKVDDLQGELKFRLVRGFRIIGFGVEKTQEFERKKSNFKSLVDPEEDPFWQVENESCDGSSEGHETKEIELPPMMTPDTMSGGILLIDAIGKEARIEFMTGVVQDYLVEYSKIYKPVKGQPKEKARVSSFMAQPDASEEDVKPEFALEFVEKRFLWFQTLLTEIQQKFPTVFPPYWNLEYHLTKNFLRRTHGHLLALFNGPTKDSDANNATILLKTLQKTIIFEKDVSSALQREYGVKFREAKNKDTKENAMNAGPNSRGRSSVNKKTPTKNIEDQSDANSDDGRAPTLQEPVDPLLGVASSAFDKYMRPYIDLEEMSMDEQLRSALEDRTVDTRGNYPVYTSSTKLFVYIKGSITRCTALTKGNTFYLLHKAFKDSLRKYSRVLSSKLPPPLPQKSVGPLNMPPVPFANKQLQDTTPAQIASYRVPTGEEVTVCHVIGTCEYCAETVEALEDLIRDTVDGTFKSKIDMMATQEAFHEITAKCIRILVSGMENRLEEPLKTMSSTNWAVFAEVGEESDYVRAMHKEIQPFISTARGLIPKSYFQNFCDKFALGFTTTYYDTIVRLKAVSEPGSQQLLLDVYNLKTLILKLPVLEKSPVSTSTARKATGSTIAPAMYTKMVQKQFKKIEFLLKMTGTPINLLVDVFKDQWHGGTVHDLQQVMSLKGIQRGQQAKLFEKFGLDPVQARKGAAANVTSATIVSEKFQAVQDQASRVDMSQMKQRVSDFRNAFR</sequence>
<dbReference type="GO" id="GO:0005829">
    <property type="term" value="C:cytosol"/>
    <property type="evidence" value="ECO:0007669"/>
    <property type="project" value="GOC"/>
</dbReference>
<dbReference type="Pfam" id="PF04100">
    <property type="entry name" value="Vps53_N"/>
    <property type="match status" value="2"/>
</dbReference>
<dbReference type="Gene3D" id="1.10.357.110">
    <property type="entry name" value="Vacuolar protein sorting-associated protein 53, C-terminus"/>
    <property type="match status" value="1"/>
</dbReference>
<dbReference type="InterPro" id="IPR038260">
    <property type="entry name" value="Vps53_C_sf"/>
</dbReference>
<evidence type="ECO:0000256" key="4">
    <source>
        <dbReference type="ARBA" id="ARBA00022753"/>
    </source>
</evidence>
<comment type="similarity">
    <text evidence="3">Belongs to the VPS53 family.</text>
</comment>
<feature type="compositionally biased region" description="Polar residues" evidence="8">
    <location>
        <begin position="480"/>
        <end position="496"/>
    </location>
</feature>
<evidence type="ECO:0008006" key="13">
    <source>
        <dbReference type="Google" id="ProtNLM"/>
    </source>
</evidence>
<proteinExistence type="inferred from homology"/>
<feature type="domain" description="Vps53 C-terminal" evidence="10">
    <location>
        <begin position="800"/>
        <end position="890"/>
    </location>
</feature>
<dbReference type="Pfam" id="PF16854">
    <property type="entry name" value="VPS53_C"/>
    <property type="match status" value="1"/>
</dbReference>
<dbReference type="PANTHER" id="PTHR12820:SF0">
    <property type="entry name" value="VACUOLAR PROTEIN SORTING-ASSOCIATED PROTEIN 53 HOMOLOG"/>
    <property type="match status" value="1"/>
</dbReference>
<dbReference type="InterPro" id="IPR007234">
    <property type="entry name" value="Vps53_N"/>
</dbReference>
<dbReference type="PANTHER" id="PTHR12820">
    <property type="entry name" value="VACUOLAR SORTING PROTEIN 53"/>
    <property type="match status" value="1"/>
</dbReference>
<dbReference type="InterPro" id="IPR039766">
    <property type="entry name" value="Vps53"/>
</dbReference>
<evidence type="ECO:0000256" key="7">
    <source>
        <dbReference type="SAM" id="Coils"/>
    </source>
</evidence>
<feature type="domain" description="Vps53 N-terminal" evidence="9">
    <location>
        <begin position="63"/>
        <end position="245"/>
    </location>
</feature>
<keyword evidence="7" id="KW-0175">Coiled coil</keyword>